<sequence length="309" mass="36152">MKMLFIESLWLDQNKEVGVTNSEHYLWNTWKQYAGEENFKLFSFDEYLDKHGEPGDKACLELVEEWKPDAVFLDWHIGSDKNPTPDTLREIHNKIPVIEIWWDHLWNAHIIVGEMIQYWVNLNVVVDTSAFFKQVNEPDKYLFLWTPQDKNLYYPGDKYIDAGFYGRVKKCDREKIIEGLKAEIPGFVHAGGRKEHPFSRDEYAKAYCNTAMVVNFSSSKSGMPQLVGRTIEATLAGCLLLEEKNPETAGMFEPGKEYVEWENYEDLKNKIKYYTEHRDERKAIADAGCARATKYYNSNVWWDTVMRAL</sequence>
<evidence type="ECO:0000259" key="1">
    <source>
        <dbReference type="Pfam" id="PF13524"/>
    </source>
</evidence>
<name>A0A6M3LBN6_9ZZZZ</name>
<feature type="domain" description="Spore protein YkvP/CgeB glycosyl transferase-like" evidence="1">
    <location>
        <begin position="193"/>
        <end position="306"/>
    </location>
</feature>
<accession>A0A6M3LBN6</accession>
<dbReference type="EMBL" id="MT142937">
    <property type="protein sequence ID" value="QJA90784.1"/>
    <property type="molecule type" value="Genomic_DNA"/>
</dbReference>
<dbReference type="Gene3D" id="3.40.50.2000">
    <property type="entry name" value="Glycogen Phosphorylase B"/>
    <property type="match status" value="1"/>
</dbReference>
<keyword evidence="2" id="KW-0808">Transferase</keyword>
<evidence type="ECO:0000313" key="2">
    <source>
        <dbReference type="EMBL" id="QJA90784.1"/>
    </source>
</evidence>
<protein>
    <submittedName>
        <fullName evidence="2">Putative glycosyltransferase</fullName>
    </submittedName>
</protein>
<dbReference type="AlphaFoldDB" id="A0A6M3LBN6"/>
<gene>
    <name evidence="2" type="ORF">MM415B03575_0002</name>
</gene>
<proteinExistence type="predicted"/>
<dbReference type="InterPro" id="IPR055259">
    <property type="entry name" value="YkvP/CgeB_Glyco_trans-like"/>
</dbReference>
<reference evidence="2" key="1">
    <citation type="submission" date="2020-03" db="EMBL/GenBank/DDBJ databases">
        <title>The deep terrestrial virosphere.</title>
        <authorList>
            <person name="Holmfeldt K."/>
            <person name="Nilsson E."/>
            <person name="Simone D."/>
            <person name="Lopez-Fernandez M."/>
            <person name="Wu X."/>
            <person name="de Brujin I."/>
            <person name="Lundin D."/>
            <person name="Andersson A."/>
            <person name="Bertilsson S."/>
            <person name="Dopson M."/>
        </authorList>
    </citation>
    <scope>NUCLEOTIDE SEQUENCE</scope>
    <source>
        <strain evidence="2">MM415B03575</strain>
    </source>
</reference>
<dbReference type="Pfam" id="PF13524">
    <property type="entry name" value="Glyco_trans_1_2"/>
    <property type="match status" value="1"/>
</dbReference>
<dbReference type="GO" id="GO:0016740">
    <property type="term" value="F:transferase activity"/>
    <property type="evidence" value="ECO:0007669"/>
    <property type="project" value="UniProtKB-KW"/>
</dbReference>
<organism evidence="2">
    <name type="scientific">viral metagenome</name>
    <dbReference type="NCBI Taxonomy" id="1070528"/>
    <lineage>
        <taxon>unclassified sequences</taxon>
        <taxon>metagenomes</taxon>
        <taxon>organismal metagenomes</taxon>
    </lineage>
</organism>